<comment type="similarity">
    <text evidence="4">Belongs to the CsrA/RsmA family.</text>
</comment>
<keyword evidence="1 4" id="KW-0963">Cytoplasm</keyword>
<comment type="function">
    <text evidence="4">A translational regulator that binds mRNA to regulate translation initiation and/or mRNA stability. Usually binds in the 5'-UTR at or near the Shine-Dalgarno sequence preventing ribosome-binding, thus repressing translation. Its main target seems to be the major flagellin gene, while its function is anatagonized by FliW.</text>
</comment>
<dbReference type="InterPro" id="IPR003751">
    <property type="entry name" value="CsrA"/>
</dbReference>
<dbReference type="PANTHER" id="PTHR34984">
    <property type="entry name" value="CARBON STORAGE REGULATOR"/>
    <property type="match status" value="1"/>
</dbReference>
<keyword evidence="3 4" id="KW-0694">RNA-binding</keyword>
<dbReference type="PANTHER" id="PTHR34984:SF1">
    <property type="entry name" value="CARBON STORAGE REGULATOR"/>
    <property type="match status" value="1"/>
</dbReference>
<dbReference type="Proteomes" id="UP001357223">
    <property type="component" value="Chromosome"/>
</dbReference>
<keyword evidence="4" id="KW-1005">Bacterial flagellum biogenesis</keyword>
<keyword evidence="2 4" id="KW-0810">Translation regulation</keyword>
<reference evidence="5 6" key="1">
    <citation type="submission" date="2023-10" db="EMBL/GenBank/DDBJ databases">
        <title>Niallia locisalis sp.nov. isolated from a salt pond sample.</title>
        <authorList>
            <person name="Li X.-J."/>
            <person name="Dong L."/>
        </authorList>
    </citation>
    <scope>NUCLEOTIDE SEQUENCE [LARGE SCALE GENOMIC DNA]</scope>
    <source>
        <strain evidence="5 6">DSM 29761</strain>
    </source>
</reference>
<evidence type="ECO:0000256" key="3">
    <source>
        <dbReference type="ARBA" id="ARBA00022884"/>
    </source>
</evidence>
<proteinExistence type="inferred from homology"/>
<evidence type="ECO:0000313" key="5">
    <source>
        <dbReference type="EMBL" id="WVX80588.1"/>
    </source>
</evidence>
<dbReference type="NCBIfam" id="TIGR00202">
    <property type="entry name" value="csrA"/>
    <property type="match status" value="1"/>
</dbReference>
<dbReference type="SUPFAM" id="SSF117130">
    <property type="entry name" value="CsrA-like"/>
    <property type="match status" value="1"/>
</dbReference>
<organism evidence="5 6">
    <name type="scientific">Niallia oryzisoli</name>
    <dbReference type="NCBI Taxonomy" id="1737571"/>
    <lineage>
        <taxon>Bacteria</taxon>
        <taxon>Bacillati</taxon>
        <taxon>Bacillota</taxon>
        <taxon>Bacilli</taxon>
        <taxon>Bacillales</taxon>
        <taxon>Bacillaceae</taxon>
        <taxon>Niallia</taxon>
    </lineage>
</organism>
<gene>
    <name evidence="4 5" type="primary">csrA</name>
    <name evidence="5" type="ORF">R4Z09_25655</name>
</gene>
<comment type="subunit">
    <text evidence="4">Homodimer; the beta-strands of each monomer intercalate to form a hydrophobic core, while the alpha-helices form wings that extend away from the core.</text>
</comment>
<dbReference type="HAMAP" id="MF_00167">
    <property type="entry name" value="CsrA"/>
    <property type="match status" value="1"/>
</dbReference>
<dbReference type="Pfam" id="PF02599">
    <property type="entry name" value="CsrA"/>
    <property type="match status" value="1"/>
</dbReference>
<keyword evidence="4" id="KW-0678">Repressor</keyword>
<evidence type="ECO:0000256" key="1">
    <source>
        <dbReference type="ARBA" id="ARBA00022490"/>
    </source>
</evidence>
<evidence type="ECO:0000256" key="4">
    <source>
        <dbReference type="HAMAP-Rule" id="MF_00167"/>
    </source>
</evidence>
<protein>
    <recommendedName>
        <fullName evidence="4">Translational regulator CsrA</fullName>
    </recommendedName>
</protein>
<dbReference type="Gene3D" id="2.60.40.4380">
    <property type="entry name" value="Translational regulator CsrA"/>
    <property type="match status" value="1"/>
</dbReference>
<dbReference type="NCBIfam" id="NF002469">
    <property type="entry name" value="PRK01712.1"/>
    <property type="match status" value="1"/>
</dbReference>
<accession>A0ABZ2CC11</accession>
<evidence type="ECO:0000313" key="6">
    <source>
        <dbReference type="Proteomes" id="UP001357223"/>
    </source>
</evidence>
<evidence type="ECO:0000256" key="2">
    <source>
        <dbReference type="ARBA" id="ARBA00022845"/>
    </source>
</evidence>
<keyword evidence="6" id="KW-1185">Reference proteome</keyword>
<dbReference type="RefSeq" id="WP_338449519.1">
    <property type="nucleotide sequence ID" value="NZ_CP137640.1"/>
</dbReference>
<comment type="subcellular location">
    <subcellularLocation>
        <location evidence="4">Cytoplasm</location>
    </subcellularLocation>
</comment>
<dbReference type="EMBL" id="CP137640">
    <property type="protein sequence ID" value="WVX80588.1"/>
    <property type="molecule type" value="Genomic_DNA"/>
</dbReference>
<name>A0ABZ2CC11_9BACI</name>
<sequence length="77" mass="8582">MLVLTRKKGQTIRIGDDIEITIVATVNDQVKIGIQAPKNVEILRQELFEEIQAENKAATASVENLLSNLKNLPNLKK</sequence>
<dbReference type="InterPro" id="IPR036107">
    <property type="entry name" value="CsrA_sf"/>
</dbReference>